<dbReference type="PANTHER" id="PTHR47926:SF436">
    <property type="entry name" value="PENTATRICOPEPTIDE REPEAT-CONTAINING PROTEIN ELI1, CHLOROPLASTIC-LIKE ISOFORM X2"/>
    <property type="match status" value="1"/>
</dbReference>
<accession>A0A0A9HTJ3</accession>
<dbReference type="EMBL" id="GBRH01158777">
    <property type="protein sequence ID" value="JAE39119.1"/>
    <property type="molecule type" value="Transcribed_RNA"/>
</dbReference>
<dbReference type="PANTHER" id="PTHR47926">
    <property type="entry name" value="PENTATRICOPEPTIDE REPEAT-CONTAINING PROTEIN"/>
    <property type="match status" value="1"/>
</dbReference>
<sequence>MLVQSDSESSAGPYVMLSNIYAAAGMWAEVNRVRGRMKEKGVKKQPGYSWTEITNKVHMFVGGDASHPEMSKILSELRKISCHMQMTADETHIMAELAREYG</sequence>
<name>A0A0A9HTJ3_ARUDO</name>
<reference evidence="1" key="2">
    <citation type="journal article" date="2015" name="Data Brief">
        <title>Shoot transcriptome of the giant reed, Arundo donax.</title>
        <authorList>
            <person name="Barrero R.A."/>
            <person name="Guerrero F.D."/>
            <person name="Moolhuijzen P."/>
            <person name="Goolsby J.A."/>
            <person name="Tidwell J."/>
            <person name="Bellgard S.E."/>
            <person name="Bellgard M.I."/>
        </authorList>
    </citation>
    <scope>NUCLEOTIDE SEQUENCE</scope>
    <source>
        <tissue evidence="1">Shoot tissue taken approximately 20 cm above the soil surface</tissue>
    </source>
</reference>
<evidence type="ECO:0008006" key="2">
    <source>
        <dbReference type="Google" id="ProtNLM"/>
    </source>
</evidence>
<protein>
    <recommendedName>
        <fullName evidence="2">DYW domain-containing protein</fullName>
    </recommendedName>
</protein>
<dbReference type="Pfam" id="PF20431">
    <property type="entry name" value="E_motif"/>
    <property type="match status" value="1"/>
</dbReference>
<dbReference type="InterPro" id="IPR046848">
    <property type="entry name" value="E_motif"/>
</dbReference>
<organism evidence="1">
    <name type="scientific">Arundo donax</name>
    <name type="common">Giant reed</name>
    <name type="synonym">Donax arundinaceus</name>
    <dbReference type="NCBI Taxonomy" id="35708"/>
    <lineage>
        <taxon>Eukaryota</taxon>
        <taxon>Viridiplantae</taxon>
        <taxon>Streptophyta</taxon>
        <taxon>Embryophyta</taxon>
        <taxon>Tracheophyta</taxon>
        <taxon>Spermatophyta</taxon>
        <taxon>Magnoliopsida</taxon>
        <taxon>Liliopsida</taxon>
        <taxon>Poales</taxon>
        <taxon>Poaceae</taxon>
        <taxon>PACMAD clade</taxon>
        <taxon>Arundinoideae</taxon>
        <taxon>Arundineae</taxon>
        <taxon>Arundo</taxon>
    </lineage>
</organism>
<reference evidence="1" key="1">
    <citation type="submission" date="2014-09" db="EMBL/GenBank/DDBJ databases">
        <authorList>
            <person name="Magalhaes I.L.F."/>
            <person name="Oliveira U."/>
            <person name="Santos F.R."/>
            <person name="Vidigal T.H.D.A."/>
            <person name="Brescovit A.D."/>
            <person name="Santos A.J."/>
        </authorList>
    </citation>
    <scope>NUCLEOTIDE SEQUENCE</scope>
    <source>
        <tissue evidence="1">Shoot tissue taken approximately 20 cm above the soil surface</tissue>
    </source>
</reference>
<dbReference type="InterPro" id="IPR046960">
    <property type="entry name" value="PPR_At4g14850-like_plant"/>
</dbReference>
<dbReference type="GO" id="GO:0009451">
    <property type="term" value="P:RNA modification"/>
    <property type="evidence" value="ECO:0007669"/>
    <property type="project" value="InterPro"/>
</dbReference>
<dbReference type="GO" id="GO:0003723">
    <property type="term" value="F:RNA binding"/>
    <property type="evidence" value="ECO:0007669"/>
    <property type="project" value="InterPro"/>
</dbReference>
<proteinExistence type="predicted"/>
<dbReference type="AlphaFoldDB" id="A0A0A9HTJ3"/>
<evidence type="ECO:0000313" key="1">
    <source>
        <dbReference type="EMBL" id="JAE39119.1"/>
    </source>
</evidence>